<keyword evidence="3" id="KW-0863">Zinc-finger</keyword>
<feature type="domain" description="YDG" evidence="7">
    <location>
        <begin position="1028"/>
        <end position="1180"/>
    </location>
</feature>
<dbReference type="STRING" id="114155.A0A4Q9QCY7"/>
<feature type="compositionally biased region" description="Low complexity" evidence="5">
    <location>
        <begin position="694"/>
        <end position="705"/>
    </location>
</feature>
<dbReference type="AlphaFoldDB" id="A0A4Q9QCY7"/>
<proteinExistence type="predicted"/>
<keyword evidence="3" id="KW-0479">Metal-binding</keyword>
<feature type="compositionally biased region" description="Acidic residues" evidence="5">
    <location>
        <begin position="1191"/>
        <end position="1206"/>
    </location>
</feature>
<dbReference type="GO" id="GO:0005634">
    <property type="term" value="C:nucleus"/>
    <property type="evidence" value="ECO:0007669"/>
    <property type="project" value="UniProtKB-SubCell"/>
</dbReference>
<keyword evidence="3" id="KW-0862">Zinc</keyword>
<dbReference type="InterPro" id="IPR015947">
    <property type="entry name" value="PUA-like_sf"/>
</dbReference>
<protein>
    <recommendedName>
        <fullName evidence="10">YDG domain-containing protein</fullName>
    </recommendedName>
</protein>
<keyword evidence="9" id="KW-1185">Reference proteome</keyword>
<dbReference type="GO" id="GO:0008270">
    <property type="term" value="F:zinc ion binding"/>
    <property type="evidence" value="ECO:0007669"/>
    <property type="project" value="UniProtKB-KW"/>
</dbReference>
<feature type="domain" description="C3H1-type" evidence="6">
    <location>
        <begin position="758"/>
        <end position="785"/>
    </location>
</feature>
<dbReference type="InterPro" id="IPR003105">
    <property type="entry name" value="SRA_YDG"/>
</dbReference>
<dbReference type="SMART" id="SM00466">
    <property type="entry name" value="SRA"/>
    <property type="match status" value="1"/>
</dbReference>
<dbReference type="Proteomes" id="UP000292082">
    <property type="component" value="Unassembled WGS sequence"/>
</dbReference>
<dbReference type="SMART" id="SM00356">
    <property type="entry name" value="ZnF_C3H1"/>
    <property type="match status" value="1"/>
</dbReference>
<evidence type="ECO:0000313" key="9">
    <source>
        <dbReference type="Proteomes" id="UP000292082"/>
    </source>
</evidence>
<feature type="region of interest" description="Disordered" evidence="5">
    <location>
        <begin position="1086"/>
        <end position="1109"/>
    </location>
</feature>
<sequence length="1206" mass="132251">MSPSTLSPNVLHVLLQYISPPSQLTQPIPPHLLSKPLLQRHHFLHLTPEQPDEYLCWPSSPERKSHVLDLLETRFRPLDDDQPTVYPVQYSFDGEDFFAHVDISNDSGEDPRVIFQWDESGEWKYHNTDLMPFPPGSRAALEDVLVPPPPPSHVSVQPLSRSSYPQTFHVDDLQDDSDDDDYWNAYGSTDIGDSRFGQSTPGSAKDVMSSEDAYWAQYASVQGTADSTIPSPVPRRKPLAAAQQADSQKVMESPMPLPVPVRVPSEDTYAEPLPIPQGIMTRPRSNSRWDPADATTLAHLLSTISPRESPAPSPALDGQFDVDLDAEEDSSPTVGGSNDSDLVSPPALGLNGIDVLATAPVATCGPPVSVVGDIAGGGLVEGIGGGAVLAENEDEADLRAALQAKDQSWPSNRAMDDDNVTKFSDFTVWKRLLEDQTALFEKTYTKNEQLDARVEELERELSVWKEAFKTADGDRKVLNKTVLKLERSIDALKEDNPLILCLIDGDGNIFSSDLIKQGQFGGRQAAALLTKGLTDYLASVDPTEASFPGRGQIWLTIYLNKNGLLETLTSNLVCTAEEFEAFVLGFNQASPLFSIVDVGNGKEAADSKIKECLRVFTRFPQITRVFFGGAHDNGYTSTLNLLQNEGLLDKVVLLKGYKELAHEINSLRLPQLEVDGVFIKKKLQTNGKQKAAVAASSATNAAPATLNKSPKKQPLTPASSESETARQGNPSVTIAQITKPVTPVKKPRQLDPNQPLHKQKPPPCNFFYLARCSNGDNCKYEHSYPLTLDQVAELRVNAKKWPCPAINNGNRCPLGDNCIMNHFCPKGPKCMFRKQGKCKFVGKNMHDRPQDRLDSSSVGTASPMSQPLFEAPPLSPLASPFGGHSFRIPTYEGVDARPFSPQGYSQNYLGIQIRDHPLAAPKKPRKTRVDQSKKRGTKRDKPPTNGGENADERPQKAAKVEGEVENVQGLRRSARNRGSKTNYDENGDNASAAARALPKVVSAGAQRAAMMDAPRDQVKRLHDPKTYGAIPGVPIGTWWETREACSKDAIHAPWVAGISPGPQGAYSIALSGGYEDDQDYGDGFTYTGSGGRDLKGTKDKPKNLRTAPQSCDQTFDNKFNAALKRSCETKKPVRVIRGFKLPSPYAPAEGYRYDGLYTVEACSRERGLEGYLVCKFVFKRVPGQPPFLTYGDDEGEDKEDEEEMID</sequence>
<organism evidence="8 9">
    <name type="scientific">Dichomitus squalens</name>
    <dbReference type="NCBI Taxonomy" id="114155"/>
    <lineage>
        <taxon>Eukaryota</taxon>
        <taxon>Fungi</taxon>
        <taxon>Dikarya</taxon>
        <taxon>Basidiomycota</taxon>
        <taxon>Agaricomycotina</taxon>
        <taxon>Agaricomycetes</taxon>
        <taxon>Polyporales</taxon>
        <taxon>Polyporaceae</taxon>
        <taxon>Dichomitus</taxon>
    </lineage>
</organism>
<feature type="coiled-coil region" evidence="4">
    <location>
        <begin position="440"/>
        <end position="495"/>
    </location>
</feature>
<keyword evidence="4" id="KW-0175">Coiled coil</keyword>
<evidence type="ECO:0000313" key="8">
    <source>
        <dbReference type="EMBL" id="TBU65046.1"/>
    </source>
</evidence>
<dbReference type="PANTHER" id="PTHR37543">
    <property type="entry name" value="CCCH ZINC FINGER DNA BINDING PROTEIN (AFU_ORTHOLOGUE AFUA_5G12760)"/>
    <property type="match status" value="1"/>
</dbReference>
<comment type="subcellular location">
    <subcellularLocation>
        <location evidence="2">Nucleus</location>
    </subcellularLocation>
</comment>
<dbReference type="InterPro" id="IPR036987">
    <property type="entry name" value="SRA-YDG_sf"/>
</dbReference>
<dbReference type="Gene3D" id="2.30.280.10">
    <property type="entry name" value="SRA-YDG"/>
    <property type="match status" value="1"/>
</dbReference>
<dbReference type="Gene3D" id="4.10.1000.10">
    <property type="entry name" value="Zinc finger, CCCH-type"/>
    <property type="match status" value="1"/>
</dbReference>
<evidence type="ECO:0000256" key="3">
    <source>
        <dbReference type="PROSITE-ProRule" id="PRU00723"/>
    </source>
</evidence>
<dbReference type="SUPFAM" id="SSF88697">
    <property type="entry name" value="PUA domain-like"/>
    <property type="match status" value="1"/>
</dbReference>
<dbReference type="EMBL" id="ML145085">
    <property type="protein sequence ID" value="TBU65046.1"/>
    <property type="molecule type" value="Genomic_DNA"/>
</dbReference>
<dbReference type="InterPro" id="IPR057683">
    <property type="entry name" value="DUF7923"/>
</dbReference>
<evidence type="ECO:0008006" key="10">
    <source>
        <dbReference type="Google" id="ProtNLM"/>
    </source>
</evidence>
<evidence type="ECO:0000256" key="2">
    <source>
        <dbReference type="PROSITE-ProRule" id="PRU00358"/>
    </source>
</evidence>
<feature type="compositionally biased region" description="Basic and acidic residues" evidence="5">
    <location>
        <begin position="844"/>
        <end position="854"/>
    </location>
</feature>
<feature type="region of interest" description="Disordered" evidence="5">
    <location>
        <begin position="1185"/>
        <end position="1206"/>
    </location>
</feature>
<accession>A0A4Q9QCY7</accession>
<evidence type="ECO:0000256" key="4">
    <source>
        <dbReference type="SAM" id="Coils"/>
    </source>
</evidence>
<feature type="region of interest" description="Disordered" evidence="5">
    <location>
        <begin position="843"/>
        <end position="868"/>
    </location>
</feature>
<feature type="region of interest" description="Disordered" evidence="5">
    <location>
        <begin position="914"/>
        <end position="988"/>
    </location>
</feature>
<evidence type="ECO:0000259" key="7">
    <source>
        <dbReference type="PROSITE" id="PS51015"/>
    </source>
</evidence>
<dbReference type="InterPro" id="IPR000571">
    <property type="entry name" value="Znf_CCCH"/>
</dbReference>
<evidence type="ECO:0000259" key="6">
    <source>
        <dbReference type="PROSITE" id="PS50103"/>
    </source>
</evidence>
<dbReference type="PROSITE" id="PS50103">
    <property type="entry name" value="ZF_C3H1"/>
    <property type="match status" value="2"/>
</dbReference>
<feature type="region of interest" description="Disordered" evidence="5">
    <location>
        <begin position="694"/>
        <end position="758"/>
    </location>
</feature>
<feature type="region of interest" description="Disordered" evidence="5">
    <location>
        <begin position="225"/>
        <end position="257"/>
    </location>
</feature>
<feature type="domain" description="C3H1-type" evidence="6">
    <location>
        <begin position="797"/>
        <end position="825"/>
    </location>
</feature>
<dbReference type="PANTHER" id="PTHR37543:SF1">
    <property type="entry name" value="CCCH ZINC FINGER DNA BINDING PROTEIN (AFU_ORTHOLOGUE AFUA_5G12760)"/>
    <property type="match status" value="1"/>
</dbReference>
<dbReference type="Pfam" id="PF25540">
    <property type="entry name" value="DUF7923"/>
    <property type="match status" value="1"/>
</dbReference>
<evidence type="ECO:0000256" key="5">
    <source>
        <dbReference type="SAM" id="MobiDB-lite"/>
    </source>
</evidence>
<evidence type="ECO:0000256" key="1">
    <source>
        <dbReference type="ARBA" id="ARBA00023242"/>
    </source>
</evidence>
<feature type="compositionally biased region" description="Polar residues" evidence="5">
    <location>
        <begin position="716"/>
        <end position="736"/>
    </location>
</feature>
<feature type="zinc finger region" description="C3H1-type" evidence="3">
    <location>
        <begin position="758"/>
        <end position="785"/>
    </location>
</feature>
<keyword evidence="1 2" id="KW-0539">Nucleus</keyword>
<feature type="compositionally biased region" description="Basic and acidic residues" evidence="5">
    <location>
        <begin position="950"/>
        <end position="962"/>
    </location>
</feature>
<feature type="compositionally biased region" description="Basic and acidic residues" evidence="5">
    <location>
        <begin position="1092"/>
        <end position="1102"/>
    </location>
</feature>
<dbReference type="Pfam" id="PF02182">
    <property type="entry name" value="SAD_SRA"/>
    <property type="match status" value="1"/>
</dbReference>
<dbReference type="PROSITE" id="PS51015">
    <property type="entry name" value="YDG"/>
    <property type="match status" value="1"/>
</dbReference>
<reference evidence="8 9" key="1">
    <citation type="submission" date="2019-01" db="EMBL/GenBank/DDBJ databases">
        <title>Draft genome sequences of three monokaryotic isolates of the white-rot basidiomycete fungus Dichomitus squalens.</title>
        <authorList>
            <consortium name="DOE Joint Genome Institute"/>
            <person name="Lopez S.C."/>
            <person name="Andreopoulos B."/>
            <person name="Pangilinan J."/>
            <person name="Lipzen A."/>
            <person name="Riley R."/>
            <person name="Ahrendt S."/>
            <person name="Ng V."/>
            <person name="Barry K."/>
            <person name="Daum C."/>
            <person name="Grigoriev I.V."/>
            <person name="Hilden K.S."/>
            <person name="Makela M.R."/>
            <person name="de Vries R.P."/>
        </authorList>
    </citation>
    <scope>NUCLEOTIDE SEQUENCE [LARGE SCALE GENOMIC DNA]</scope>
    <source>
        <strain evidence="8 9">CBS 464.89</strain>
    </source>
</reference>
<feature type="compositionally biased region" description="Polar residues" evidence="5">
    <location>
        <begin position="855"/>
        <end position="865"/>
    </location>
</feature>
<name>A0A4Q9QCY7_9APHY</name>
<feature type="zinc finger region" description="C3H1-type" evidence="3">
    <location>
        <begin position="797"/>
        <end position="825"/>
    </location>
</feature>
<gene>
    <name evidence="8" type="ORF">BD310DRAFT_963999</name>
</gene>